<dbReference type="GO" id="GO:0005635">
    <property type="term" value="C:nuclear envelope"/>
    <property type="evidence" value="ECO:0000318"/>
    <property type="project" value="GO_Central"/>
</dbReference>
<protein>
    <submittedName>
        <fullName evidence="2">Uncharacterized protein</fullName>
    </submittedName>
</protein>
<feature type="region of interest" description="Disordered" evidence="1">
    <location>
        <begin position="444"/>
        <end position="465"/>
    </location>
</feature>
<feature type="compositionally biased region" description="Polar residues" evidence="1">
    <location>
        <begin position="139"/>
        <end position="151"/>
    </location>
</feature>
<organism evidence="2 3">
    <name type="scientific">Zostera marina</name>
    <name type="common">Eelgrass</name>
    <dbReference type="NCBI Taxonomy" id="29655"/>
    <lineage>
        <taxon>Eukaryota</taxon>
        <taxon>Viridiplantae</taxon>
        <taxon>Streptophyta</taxon>
        <taxon>Embryophyta</taxon>
        <taxon>Tracheophyta</taxon>
        <taxon>Spermatophyta</taxon>
        <taxon>Magnoliopsida</taxon>
        <taxon>Liliopsida</taxon>
        <taxon>Zosteraceae</taxon>
        <taxon>Zostera</taxon>
    </lineage>
</organism>
<reference evidence="3" key="1">
    <citation type="journal article" date="2016" name="Nature">
        <title>The genome of the seagrass Zostera marina reveals angiosperm adaptation to the sea.</title>
        <authorList>
            <person name="Olsen J.L."/>
            <person name="Rouze P."/>
            <person name="Verhelst B."/>
            <person name="Lin Y.-C."/>
            <person name="Bayer T."/>
            <person name="Collen J."/>
            <person name="Dattolo E."/>
            <person name="De Paoli E."/>
            <person name="Dittami S."/>
            <person name="Maumus F."/>
            <person name="Michel G."/>
            <person name="Kersting A."/>
            <person name="Lauritano C."/>
            <person name="Lohaus R."/>
            <person name="Toepel M."/>
            <person name="Tonon T."/>
            <person name="Vanneste K."/>
            <person name="Amirebrahimi M."/>
            <person name="Brakel J."/>
            <person name="Bostroem C."/>
            <person name="Chovatia M."/>
            <person name="Grimwood J."/>
            <person name="Jenkins J.W."/>
            <person name="Jueterbock A."/>
            <person name="Mraz A."/>
            <person name="Stam W.T."/>
            <person name="Tice H."/>
            <person name="Bornberg-Bauer E."/>
            <person name="Green P.J."/>
            <person name="Pearson G.A."/>
            <person name="Procaccini G."/>
            <person name="Duarte C.M."/>
            <person name="Schmutz J."/>
            <person name="Reusch T.B.H."/>
            <person name="Van de Peer Y."/>
        </authorList>
    </citation>
    <scope>NUCLEOTIDE SEQUENCE [LARGE SCALE GENOMIC DNA]</scope>
    <source>
        <strain evidence="3">cv. Finnish</strain>
    </source>
</reference>
<dbReference type="AlphaFoldDB" id="A0A0K9PHG4"/>
<feature type="region of interest" description="Disordered" evidence="1">
    <location>
        <begin position="129"/>
        <end position="151"/>
    </location>
</feature>
<accession>A0A0K9PHG4</accession>
<dbReference type="PANTHER" id="PTHR33416">
    <property type="entry name" value="NUCLEAR PORE COMPLEX PROTEIN NUP1"/>
    <property type="match status" value="1"/>
</dbReference>
<dbReference type="GO" id="GO:0071763">
    <property type="term" value="P:nuclear membrane organization"/>
    <property type="evidence" value="ECO:0000318"/>
    <property type="project" value="GO_Central"/>
</dbReference>
<evidence type="ECO:0000313" key="3">
    <source>
        <dbReference type="Proteomes" id="UP000036987"/>
    </source>
</evidence>
<dbReference type="PANTHER" id="PTHR33416:SF20">
    <property type="entry name" value="NUCLEAR PORE COMPLEX PROTEIN NUP1"/>
    <property type="match status" value="1"/>
</dbReference>
<gene>
    <name evidence="2" type="ORF">ZOSMA_25G00330</name>
</gene>
<evidence type="ECO:0000313" key="2">
    <source>
        <dbReference type="EMBL" id="KMZ67647.1"/>
    </source>
</evidence>
<dbReference type="EMBL" id="LFYR01000889">
    <property type="protein sequence ID" value="KMZ67647.1"/>
    <property type="molecule type" value="Genomic_DNA"/>
</dbReference>
<feature type="region of interest" description="Disordered" evidence="1">
    <location>
        <begin position="490"/>
        <end position="513"/>
    </location>
</feature>
<feature type="region of interest" description="Disordered" evidence="1">
    <location>
        <begin position="59"/>
        <end position="91"/>
    </location>
</feature>
<sequence length="513" mass="57142">MKEVSPKQQVENIGWFSGLISGAGKILTSVFLNDDDYSSSYSDSCSDFELDTDLNECGDASHKDNNVTNQPSTELEKVKTERRSVDSPSNAKLSIEKLLQEENYSRNESKRLEEIIQSRVVRPLMTENGREEIDADFPNRNNNEDTASSRNPCSPGYVNTFHIKSSANQTCIPHTTSMAIMEVKKRVDRKRLSSRSMSSLSYGPCVLNTDNLDSESIRDGGSSVDESESYMETLLKWKSPITTSFGIPSTVGRKRIHIKEDSKDFLEATRSVRQKIEEMSSSRFCKTYVRSKKGIEPGSFLNSFEANNRMGQDGNAIETVFDDHSHAIHCTSDANTNRTNLPVSNNSITTNGDDIHTFNNNTASMLKETKTEQKIKHERSAKGNCSAEVIDLQSKTKIKNDPFVLNHNINVKDQAGAIVVHKGCAGDSLLSKLKGSLAESASNTEEITGCTSLQRSSSSTENDQDEISMQINKQHCDVTMRSIKHMIKEQYPLNSENSQGRGRKTLSKSRRGK</sequence>
<dbReference type="OrthoDB" id="666185at2759"/>
<dbReference type="Proteomes" id="UP000036987">
    <property type="component" value="Unassembled WGS sequence"/>
</dbReference>
<evidence type="ECO:0000256" key="1">
    <source>
        <dbReference type="SAM" id="MobiDB-lite"/>
    </source>
</evidence>
<feature type="compositionally biased region" description="Basic and acidic residues" evidence="1">
    <location>
        <begin position="74"/>
        <end position="85"/>
    </location>
</feature>
<feature type="compositionally biased region" description="Basic residues" evidence="1">
    <location>
        <begin position="501"/>
        <end position="513"/>
    </location>
</feature>
<name>A0A0K9PHG4_ZOSMR</name>
<proteinExistence type="predicted"/>
<comment type="caution">
    <text evidence="2">The sequence shown here is derived from an EMBL/GenBank/DDBJ whole genome shotgun (WGS) entry which is preliminary data.</text>
</comment>
<keyword evidence="3" id="KW-1185">Reference proteome</keyword>